<gene>
    <name evidence="1" type="ORF">CTOB1V02_LOCUS9257</name>
</gene>
<dbReference type="EMBL" id="OB663482">
    <property type="protein sequence ID" value="CAD7231410.1"/>
    <property type="molecule type" value="Genomic_DNA"/>
</dbReference>
<accession>A0A7R8ZPD5</accession>
<proteinExistence type="predicted"/>
<organism evidence="1">
    <name type="scientific">Cyprideis torosa</name>
    <dbReference type="NCBI Taxonomy" id="163714"/>
    <lineage>
        <taxon>Eukaryota</taxon>
        <taxon>Metazoa</taxon>
        <taxon>Ecdysozoa</taxon>
        <taxon>Arthropoda</taxon>
        <taxon>Crustacea</taxon>
        <taxon>Oligostraca</taxon>
        <taxon>Ostracoda</taxon>
        <taxon>Podocopa</taxon>
        <taxon>Podocopida</taxon>
        <taxon>Cytherocopina</taxon>
        <taxon>Cytheroidea</taxon>
        <taxon>Cytherideidae</taxon>
        <taxon>Cyprideis</taxon>
    </lineage>
</organism>
<dbReference type="AlphaFoldDB" id="A0A7R8ZPD5"/>
<evidence type="ECO:0000313" key="1">
    <source>
        <dbReference type="EMBL" id="CAD7231410.1"/>
    </source>
</evidence>
<sequence length="85" mass="10479">MNWTKLRHSIILLLASFPMLVLSWFYPFISPENSRFYPIWKPDYFKNNRWPYYDKWGNGLLVYGTGKGELKRYKVYKPLEGYYRR</sequence>
<reference evidence="1" key="1">
    <citation type="submission" date="2020-11" db="EMBL/GenBank/DDBJ databases">
        <authorList>
            <person name="Tran Van P."/>
        </authorList>
    </citation>
    <scope>NUCLEOTIDE SEQUENCE</scope>
</reference>
<protein>
    <submittedName>
        <fullName evidence="1">Uncharacterized protein</fullName>
    </submittedName>
</protein>
<name>A0A7R8ZPD5_9CRUS</name>
<dbReference type="OrthoDB" id="8191828at2759"/>